<evidence type="ECO:0000256" key="6">
    <source>
        <dbReference type="ARBA" id="ARBA00022801"/>
    </source>
</evidence>
<dbReference type="SMART" id="SM00770">
    <property type="entry name" value="Zn_dep_PLPC"/>
    <property type="match status" value="1"/>
</dbReference>
<dbReference type="GO" id="GO:0008270">
    <property type="term" value="F:zinc ion binding"/>
    <property type="evidence" value="ECO:0007669"/>
    <property type="project" value="InterPro"/>
</dbReference>
<accession>A0A6M0R9P2</accession>
<dbReference type="AlphaFoldDB" id="A0A6M0R9P2"/>
<keyword evidence="3" id="KW-0964">Secreted</keyword>
<dbReference type="PROSITE" id="PS51346">
    <property type="entry name" value="PROKAR_ZN_DEPEND_PLPC_2"/>
    <property type="match status" value="1"/>
</dbReference>
<dbReference type="GO" id="GO:0034480">
    <property type="term" value="F:phosphatidylcholine phospholipase C activity"/>
    <property type="evidence" value="ECO:0007669"/>
    <property type="project" value="UniProtKB-EC"/>
</dbReference>
<keyword evidence="11" id="KW-1185">Reference proteome</keyword>
<dbReference type="Proteomes" id="UP000473885">
    <property type="component" value="Unassembled WGS sequence"/>
</dbReference>
<sequence>MVKAFEKTYGGALKGIFFAVNPLKKRILKTNCTVHKYINMKALDLLKIQGYNEEYEFFKKYIKELNEGVTWADQDFKSSNHFFHVTKGRGLYGFSNALIECTKYSNMAAKSFSLNRTKKGVFYLGAACHLIQDVTVPQHVNNKLLRSHRKFELWIISKLLSDFSFEAKDGIVKYKTIEEFIKNNATMANNTYLKNMNIKNKEQRYYSIASTIIKEAERTTAGFLILFYNSMKIKKILP</sequence>
<organism evidence="10 11">
    <name type="scientific">Clostridium niameyense</name>
    <dbReference type="NCBI Taxonomy" id="1622073"/>
    <lineage>
        <taxon>Bacteria</taxon>
        <taxon>Bacillati</taxon>
        <taxon>Bacillota</taxon>
        <taxon>Clostridia</taxon>
        <taxon>Eubacteriales</taxon>
        <taxon>Clostridiaceae</taxon>
        <taxon>Clostridium</taxon>
    </lineage>
</organism>
<keyword evidence="5" id="KW-0732">Signal</keyword>
<dbReference type="Pfam" id="PF00882">
    <property type="entry name" value="Zn_dep_PLPC"/>
    <property type="match status" value="1"/>
</dbReference>
<evidence type="ECO:0000256" key="7">
    <source>
        <dbReference type="ARBA" id="ARBA00022833"/>
    </source>
</evidence>
<evidence type="ECO:0000313" key="10">
    <source>
        <dbReference type="EMBL" id="NEZ45918.1"/>
    </source>
</evidence>
<keyword evidence="6" id="KW-0378">Hydrolase</keyword>
<protein>
    <recommendedName>
        <fullName evidence="2">Phospholipase C</fullName>
        <ecNumber evidence="1">3.1.4.3</ecNumber>
    </recommendedName>
    <alternativeName>
        <fullName evidence="8">Phosphatidylcholine cholinephosphohydrolase</fullName>
    </alternativeName>
</protein>
<evidence type="ECO:0000259" key="9">
    <source>
        <dbReference type="PROSITE" id="PS51346"/>
    </source>
</evidence>
<dbReference type="EMBL" id="SXDP01000001">
    <property type="protein sequence ID" value="NEZ45918.1"/>
    <property type="molecule type" value="Genomic_DNA"/>
</dbReference>
<evidence type="ECO:0000256" key="8">
    <source>
        <dbReference type="ARBA" id="ARBA00031285"/>
    </source>
</evidence>
<keyword evidence="4" id="KW-0479">Metal-binding</keyword>
<evidence type="ECO:0000256" key="3">
    <source>
        <dbReference type="ARBA" id="ARBA00022525"/>
    </source>
</evidence>
<evidence type="ECO:0000256" key="2">
    <source>
        <dbReference type="ARBA" id="ARBA00018391"/>
    </source>
</evidence>
<proteinExistence type="predicted"/>
<dbReference type="EC" id="3.1.4.3" evidence="1"/>
<dbReference type="RefSeq" id="WP_163248282.1">
    <property type="nucleotide sequence ID" value="NZ_SXDP01000001.1"/>
</dbReference>
<evidence type="ECO:0000313" key="11">
    <source>
        <dbReference type="Proteomes" id="UP000473885"/>
    </source>
</evidence>
<name>A0A6M0R9P2_9CLOT</name>
<evidence type="ECO:0000256" key="1">
    <source>
        <dbReference type="ARBA" id="ARBA00012018"/>
    </source>
</evidence>
<feature type="domain" description="Zn-dependent PLC" evidence="9">
    <location>
        <begin position="22"/>
        <end position="238"/>
    </location>
</feature>
<dbReference type="InterPro" id="IPR001531">
    <property type="entry name" value="Zn_PLipaseC"/>
</dbReference>
<evidence type="ECO:0000256" key="4">
    <source>
        <dbReference type="ARBA" id="ARBA00022723"/>
    </source>
</evidence>
<gene>
    <name evidence="10" type="ORF">FDF74_01680</name>
</gene>
<dbReference type="Gene3D" id="1.10.575.10">
    <property type="entry name" value="P1 Nuclease"/>
    <property type="match status" value="1"/>
</dbReference>
<reference evidence="10 11" key="1">
    <citation type="submission" date="2019-04" db="EMBL/GenBank/DDBJ databases">
        <title>Genome sequencing of Clostridium botulinum Groups I-IV and Clostridium butyricum.</title>
        <authorList>
            <person name="Brunt J."/>
            <person name="Van Vliet A.H.M."/>
            <person name="Stringer S.C."/>
            <person name="Carter A.T."/>
            <person name="Peck M.W."/>
        </authorList>
    </citation>
    <scope>NUCLEOTIDE SEQUENCE [LARGE SCALE GENOMIC DNA]</scope>
    <source>
        <strain evidence="10 11">IFR 18/094</strain>
    </source>
</reference>
<dbReference type="CDD" id="cd11009">
    <property type="entry name" value="Zn_dep_PLPC"/>
    <property type="match status" value="1"/>
</dbReference>
<keyword evidence="7" id="KW-0862">Zinc</keyword>
<dbReference type="InterPro" id="IPR029002">
    <property type="entry name" value="PLPC/GPLD1"/>
</dbReference>
<comment type="caution">
    <text evidence="10">The sequence shown here is derived from an EMBL/GenBank/DDBJ whole genome shotgun (WGS) entry which is preliminary data.</text>
</comment>
<dbReference type="SUPFAM" id="SSF48537">
    <property type="entry name" value="Phospholipase C/P1 nuclease"/>
    <property type="match status" value="1"/>
</dbReference>
<evidence type="ECO:0000256" key="5">
    <source>
        <dbReference type="ARBA" id="ARBA00022729"/>
    </source>
</evidence>
<dbReference type="InterPro" id="IPR008947">
    <property type="entry name" value="PLipase_C/P1_nuclease_dom_sf"/>
</dbReference>